<accession>A0A964T8C5</accession>
<dbReference type="GO" id="GO:0005524">
    <property type="term" value="F:ATP binding"/>
    <property type="evidence" value="ECO:0007669"/>
    <property type="project" value="UniProtKB-KW"/>
</dbReference>
<evidence type="ECO:0000259" key="18">
    <source>
        <dbReference type="PROSITE" id="PS50110"/>
    </source>
</evidence>
<dbReference type="GO" id="GO:0009881">
    <property type="term" value="F:photoreceptor activity"/>
    <property type="evidence" value="ECO:0007669"/>
    <property type="project" value="UniProtKB-KW"/>
</dbReference>
<keyword evidence="10" id="KW-0677">Repeat</keyword>
<protein>
    <recommendedName>
        <fullName evidence="3">Blue-light-activated histidine kinase</fullName>
        <ecNumber evidence="2">2.7.13.3</ecNumber>
    </recommendedName>
</protein>
<dbReference type="InterPro" id="IPR035965">
    <property type="entry name" value="PAS-like_dom_sf"/>
</dbReference>
<dbReference type="SUPFAM" id="SSF52172">
    <property type="entry name" value="CheY-like"/>
    <property type="match status" value="1"/>
</dbReference>
<keyword evidence="22" id="KW-1185">Reference proteome</keyword>
<dbReference type="Proteomes" id="UP000773614">
    <property type="component" value="Unassembled WGS sequence"/>
</dbReference>
<evidence type="ECO:0000256" key="11">
    <source>
        <dbReference type="ARBA" id="ARBA00022741"/>
    </source>
</evidence>
<dbReference type="NCBIfam" id="TIGR00229">
    <property type="entry name" value="sensory_box"/>
    <property type="match status" value="2"/>
</dbReference>
<evidence type="ECO:0000256" key="8">
    <source>
        <dbReference type="ARBA" id="ARBA00022643"/>
    </source>
</evidence>
<evidence type="ECO:0000256" key="2">
    <source>
        <dbReference type="ARBA" id="ARBA00012438"/>
    </source>
</evidence>
<keyword evidence="14" id="KW-0157">Chromophore</keyword>
<evidence type="ECO:0000256" key="13">
    <source>
        <dbReference type="ARBA" id="ARBA00022840"/>
    </source>
</evidence>
<dbReference type="OrthoDB" id="7185134at2"/>
<dbReference type="InterPro" id="IPR013767">
    <property type="entry name" value="PAS_fold"/>
</dbReference>
<proteinExistence type="predicted"/>
<evidence type="ECO:0000256" key="1">
    <source>
        <dbReference type="ARBA" id="ARBA00000085"/>
    </source>
</evidence>
<dbReference type="SUPFAM" id="SSF55874">
    <property type="entry name" value="ATPase domain of HSP90 chaperone/DNA topoisomerase II/histidine kinase"/>
    <property type="match status" value="1"/>
</dbReference>
<dbReference type="EC" id="2.7.13.3" evidence="2"/>
<reference evidence="21" key="1">
    <citation type="submission" date="2019-03" db="EMBL/GenBank/DDBJ databases">
        <title>Afifella sp. nov., isolated from activated sludge.</title>
        <authorList>
            <person name="Li Q."/>
            <person name="Liu Y."/>
        </authorList>
    </citation>
    <scope>NUCLEOTIDE SEQUENCE</scope>
    <source>
        <strain evidence="21">L72</strain>
    </source>
</reference>
<dbReference type="GO" id="GO:0006355">
    <property type="term" value="P:regulation of DNA-templated transcription"/>
    <property type="evidence" value="ECO:0007669"/>
    <property type="project" value="InterPro"/>
</dbReference>
<dbReference type="Gene3D" id="3.30.565.10">
    <property type="entry name" value="Histidine kinase-like ATPase, C-terminal domain"/>
    <property type="match status" value="1"/>
</dbReference>
<evidence type="ECO:0000256" key="3">
    <source>
        <dbReference type="ARBA" id="ARBA00021740"/>
    </source>
</evidence>
<keyword evidence="11" id="KW-0547">Nucleotide-binding</keyword>
<evidence type="ECO:0000256" key="9">
    <source>
        <dbReference type="ARBA" id="ARBA00022679"/>
    </source>
</evidence>
<dbReference type="Pfam" id="PF00072">
    <property type="entry name" value="Response_reg"/>
    <property type="match status" value="1"/>
</dbReference>
<dbReference type="Pfam" id="PF07536">
    <property type="entry name" value="HWE_HK"/>
    <property type="match status" value="1"/>
</dbReference>
<evidence type="ECO:0000256" key="5">
    <source>
        <dbReference type="ARBA" id="ARBA00022553"/>
    </source>
</evidence>
<evidence type="ECO:0000256" key="16">
    <source>
        <dbReference type="ARBA" id="ARBA00023170"/>
    </source>
</evidence>
<feature type="modified residue" description="4-aspartylphosphate" evidence="17">
    <location>
        <position position="525"/>
    </location>
</feature>
<dbReference type="PROSITE" id="PS50113">
    <property type="entry name" value="PAC"/>
    <property type="match status" value="1"/>
</dbReference>
<evidence type="ECO:0000256" key="6">
    <source>
        <dbReference type="ARBA" id="ARBA00022606"/>
    </source>
</evidence>
<dbReference type="InterPro" id="IPR011006">
    <property type="entry name" value="CheY-like_superfamily"/>
</dbReference>
<feature type="domain" description="PAC" evidence="20">
    <location>
        <begin position="200"/>
        <end position="252"/>
    </location>
</feature>
<evidence type="ECO:0000259" key="19">
    <source>
        <dbReference type="PROSITE" id="PS50112"/>
    </source>
</evidence>
<evidence type="ECO:0000256" key="17">
    <source>
        <dbReference type="PROSITE-ProRule" id="PRU00169"/>
    </source>
</evidence>
<comment type="caution">
    <text evidence="21">The sequence shown here is derived from an EMBL/GenBank/DDBJ whole genome shotgun (WGS) entry which is preliminary data.</text>
</comment>
<feature type="domain" description="PAS" evidence="19">
    <location>
        <begin position="127"/>
        <end position="197"/>
    </location>
</feature>
<dbReference type="Pfam" id="PF13188">
    <property type="entry name" value="PAS_8"/>
    <property type="match status" value="1"/>
</dbReference>
<name>A0A964T8C5_9HYPH</name>
<keyword evidence="8" id="KW-0288">FMN</keyword>
<dbReference type="InterPro" id="IPR011102">
    <property type="entry name" value="Sig_transdc_His_kinase_HWE"/>
</dbReference>
<keyword evidence="6" id="KW-0716">Sensory transduction</keyword>
<dbReference type="GO" id="GO:0000160">
    <property type="term" value="P:phosphorelay signal transduction system"/>
    <property type="evidence" value="ECO:0007669"/>
    <property type="project" value="InterPro"/>
</dbReference>
<dbReference type="SUPFAM" id="SSF55785">
    <property type="entry name" value="PYP-like sensor domain (PAS domain)"/>
    <property type="match status" value="2"/>
</dbReference>
<dbReference type="CDD" id="cd00130">
    <property type="entry name" value="PAS"/>
    <property type="match status" value="2"/>
</dbReference>
<evidence type="ECO:0000256" key="14">
    <source>
        <dbReference type="ARBA" id="ARBA00022991"/>
    </source>
</evidence>
<dbReference type="SMART" id="SM00911">
    <property type="entry name" value="HWE_HK"/>
    <property type="match status" value="1"/>
</dbReference>
<comment type="catalytic activity">
    <reaction evidence="1">
        <text>ATP + protein L-histidine = ADP + protein N-phospho-L-histidine.</text>
        <dbReference type="EC" id="2.7.13.3"/>
    </reaction>
</comment>
<dbReference type="SMART" id="SM00091">
    <property type="entry name" value="PAS"/>
    <property type="match status" value="3"/>
</dbReference>
<evidence type="ECO:0000256" key="10">
    <source>
        <dbReference type="ARBA" id="ARBA00022737"/>
    </source>
</evidence>
<evidence type="ECO:0000256" key="12">
    <source>
        <dbReference type="ARBA" id="ARBA00022777"/>
    </source>
</evidence>
<dbReference type="SMART" id="SM00086">
    <property type="entry name" value="PAC"/>
    <property type="match status" value="2"/>
</dbReference>
<keyword evidence="15" id="KW-0843">Virulence</keyword>
<dbReference type="Pfam" id="PF00989">
    <property type="entry name" value="PAS"/>
    <property type="match status" value="1"/>
</dbReference>
<keyword evidence="5 17" id="KW-0597">Phosphoprotein</keyword>
<sequence>MIAGTELLEALPVAVYMTDPEGWITFFNEAAAELWGHRPETGSTRWCGSYRLLWPDGRPMAYEDSPMAQSLRRGEALRGIEAIAERPDGSRVPFMAYPALLRSATGEVTSAVNLLVDMRERKQADLLSAHLAAIVSSSDDAIISKSLEGRIRSWNAGATRILGYEPEEMIGESILKIIPPELHKEEDMILSKLRRGEHIDHYDTVRVTKDGRRLDISLTVSPLRDSAGNIVGASKVARDITERKRSEELQRLLFDELNHRVKNTLAMIQAIASQSLRMAASPREFVTSFNGRVQALARAHNLLVSAKMKGSDLAEIIREQVVLGSSDGSRIRCSGPFIMLDARSAVQIALVLHELATNARKYGALSVPSGQLSIEWSLETHSDRVLVMEWRESGVAGVRVPNGHGFGTTLIERTLRANGGFASIDYRADGIVCELRLPLPEEDPGGAIRHFAELPRALARDPAASGPGPVFKGKRILVVEDEPLVALEMEALLDSIGCEIVGPAGTVGDAMKLVARARPDAALLDVNLAGRSADSIAAELTKRGIPFAFATGYGREGLPGAFKSAALVPKPLEPDQLTSTLMRLLDHENVAAGIVPFRPKKK</sequence>
<evidence type="ECO:0000256" key="4">
    <source>
        <dbReference type="ARBA" id="ARBA00022543"/>
    </source>
</evidence>
<evidence type="ECO:0000313" key="22">
    <source>
        <dbReference type="Proteomes" id="UP000773614"/>
    </source>
</evidence>
<dbReference type="PROSITE" id="PS50112">
    <property type="entry name" value="PAS"/>
    <property type="match status" value="2"/>
</dbReference>
<dbReference type="PANTHER" id="PTHR41523:SF8">
    <property type="entry name" value="ETHYLENE RESPONSE SENSOR PROTEIN"/>
    <property type="match status" value="1"/>
</dbReference>
<dbReference type="SMART" id="SM00448">
    <property type="entry name" value="REC"/>
    <property type="match status" value="1"/>
</dbReference>
<dbReference type="PROSITE" id="PS50110">
    <property type="entry name" value="RESPONSE_REGULATORY"/>
    <property type="match status" value="1"/>
</dbReference>
<organism evidence="21 22">
    <name type="scientific">Propylenella binzhouense</name>
    <dbReference type="NCBI Taxonomy" id="2555902"/>
    <lineage>
        <taxon>Bacteria</taxon>
        <taxon>Pseudomonadati</taxon>
        <taxon>Pseudomonadota</taxon>
        <taxon>Alphaproteobacteria</taxon>
        <taxon>Hyphomicrobiales</taxon>
        <taxon>Propylenellaceae</taxon>
        <taxon>Propylenella</taxon>
    </lineage>
</organism>
<evidence type="ECO:0000256" key="15">
    <source>
        <dbReference type="ARBA" id="ARBA00023026"/>
    </source>
</evidence>
<keyword evidence="16" id="KW-0675">Receptor</keyword>
<keyword evidence="4" id="KW-0600">Photoreceptor protein</keyword>
<keyword evidence="9" id="KW-0808">Transferase</keyword>
<dbReference type="RefSeq" id="WP_161142657.1">
    <property type="nucleotide sequence ID" value="NZ_SPKJ01000152.1"/>
</dbReference>
<gene>
    <name evidence="21" type="ORF">E4O86_21730</name>
</gene>
<dbReference type="InterPro" id="IPR001789">
    <property type="entry name" value="Sig_transdc_resp-reg_receiver"/>
</dbReference>
<dbReference type="InterPro" id="IPR001610">
    <property type="entry name" value="PAC"/>
</dbReference>
<dbReference type="Gene3D" id="3.40.50.2300">
    <property type="match status" value="1"/>
</dbReference>
<evidence type="ECO:0000256" key="7">
    <source>
        <dbReference type="ARBA" id="ARBA00022630"/>
    </source>
</evidence>
<keyword evidence="12" id="KW-0418">Kinase</keyword>
<dbReference type="InterPro" id="IPR000700">
    <property type="entry name" value="PAS-assoc_C"/>
</dbReference>
<dbReference type="AlphaFoldDB" id="A0A964T8C5"/>
<dbReference type="InterPro" id="IPR000014">
    <property type="entry name" value="PAS"/>
</dbReference>
<dbReference type="EMBL" id="SPKJ01000152">
    <property type="protein sequence ID" value="MYZ50334.1"/>
    <property type="molecule type" value="Genomic_DNA"/>
</dbReference>
<keyword evidence="13" id="KW-0067">ATP-binding</keyword>
<evidence type="ECO:0000259" key="20">
    <source>
        <dbReference type="PROSITE" id="PS50113"/>
    </source>
</evidence>
<dbReference type="GO" id="GO:0004673">
    <property type="term" value="F:protein histidine kinase activity"/>
    <property type="evidence" value="ECO:0007669"/>
    <property type="project" value="UniProtKB-EC"/>
</dbReference>
<dbReference type="PANTHER" id="PTHR41523">
    <property type="entry name" value="TWO-COMPONENT SYSTEM SENSOR PROTEIN"/>
    <property type="match status" value="1"/>
</dbReference>
<evidence type="ECO:0000313" key="21">
    <source>
        <dbReference type="EMBL" id="MYZ50334.1"/>
    </source>
</evidence>
<keyword evidence="7" id="KW-0285">Flavoprotein</keyword>
<feature type="domain" description="Response regulatory" evidence="18">
    <location>
        <begin position="475"/>
        <end position="585"/>
    </location>
</feature>
<dbReference type="InterPro" id="IPR036890">
    <property type="entry name" value="HATPase_C_sf"/>
</dbReference>
<feature type="domain" description="PAS" evidence="19">
    <location>
        <begin position="6"/>
        <end position="40"/>
    </location>
</feature>
<dbReference type="Gene3D" id="3.30.450.20">
    <property type="entry name" value="PAS domain"/>
    <property type="match status" value="2"/>
</dbReference>